<dbReference type="PANTHER" id="PTHR36974">
    <property type="entry name" value="MEMBRANE PROTEIN-RELATED"/>
    <property type="match status" value="1"/>
</dbReference>
<dbReference type="Proteomes" id="UP000291116">
    <property type="component" value="Unassembled WGS sequence"/>
</dbReference>
<reference evidence="2 3" key="1">
    <citation type="submission" date="2019-01" db="EMBL/GenBank/DDBJ databases">
        <authorList>
            <person name="Ferrante I. M."/>
        </authorList>
    </citation>
    <scope>NUCLEOTIDE SEQUENCE [LARGE SCALE GENOMIC DNA]</scope>
    <source>
        <strain evidence="2 3">B856</strain>
    </source>
</reference>
<protein>
    <submittedName>
        <fullName evidence="2">Uncharacterized protein</fullName>
    </submittedName>
</protein>
<dbReference type="PANTHER" id="PTHR36974:SF1">
    <property type="entry name" value="DOXX FAMILY MEMBRANE PROTEIN"/>
    <property type="match status" value="1"/>
</dbReference>
<evidence type="ECO:0000313" key="3">
    <source>
        <dbReference type="Proteomes" id="UP000291116"/>
    </source>
</evidence>
<feature type="transmembrane region" description="Helical" evidence="1">
    <location>
        <begin position="225"/>
        <end position="243"/>
    </location>
</feature>
<keyword evidence="1" id="KW-0812">Transmembrane</keyword>
<dbReference type="OrthoDB" id="533393at2759"/>
<proteinExistence type="predicted"/>
<feature type="transmembrane region" description="Helical" evidence="1">
    <location>
        <begin position="6"/>
        <end position="28"/>
    </location>
</feature>
<keyword evidence="3" id="KW-1185">Reference proteome</keyword>
<sequence>MRSTSRIFYITVAVICLVTTTVDGFAALRPGVTSTTKITSQLKSESSTTANNLAIVRQTQLFAGSNAGVVPGIGEEGCNLPSVSGINTKDDLTQAFVVKVVFLSLALGTFLFSSGLEQCSGFLDSNFPSQYEFFRNTWPISFGLIFSLAGVTHFTLKEEYENIYPTRGAWGVWYLPGSRAFHVAWTGAAELAGGLGLLAAGVSSFAGNPNLAPLTSAGLESDSAAALFLLVLAVTPANIFMFTHGAKLPMDSEPLPVSFHGVRWIMQVVLLGFLYQMGQETFQALLS</sequence>
<dbReference type="AlphaFoldDB" id="A0A448Z0S5"/>
<dbReference type="EMBL" id="CAACVS010000064">
    <property type="protein sequence ID" value="VEU35642.1"/>
    <property type="molecule type" value="Genomic_DNA"/>
</dbReference>
<feature type="transmembrane region" description="Helical" evidence="1">
    <location>
        <begin position="136"/>
        <end position="156"/>
    </location>
</feature>
<feature type="transmembrane region" description="Helical" evidence="1">
    <location>
        <begin position="255"/>
        <end position="277"/>
    </location>
</feature>
<gene>
    <name evidence="2" type="ORF">PSNMU_V1.4_AUG-EV-PASAV3_0023860</name>
</gene>
<evidence type="ECO:0000313" key="2">
    <source>
        <dbReference type="EMBL" id="VEU35642.1"/>
    </source>
</evidence>
<keyword evidence="1" id="KW-0472">Membrane</keyword>
<keyword evidence="1" id="KW-1133">Transmembrane helix</keyword>
<accession>A0A448Z0S5</accession>
<organism evidence="2 3">
    <name type="scientific">Pseudo-nitzschia multistriata</name>
    <dbReference type="NCBI Taxonomy" id="183589"/>
    <lineage>
        <taxon>Eukaryota</taxon>
        <taxon>Sar</taxon>
        <taxon>Stramenopiles</taxon>
        <taxon>Ochrophyta</taxon>
        <taxon>Bacillariophyta</taxon>
        <taxon>Bacillariophyceae</taxon>
        <taxon>Bacillariophycidae</taxon>
        <taxon>Bacillariales</taxon>
        <taxon>Bacillariaceae</taxon>
        <taxon>Pseudo-nitzschia</taxon>
    </lineage>
</organism>
<feature type="transmembrane region" description="Helical" evidence="1">
    <location>
        <begin position="96"/>
        <end position="116"/>
    </location>
</feature>
<feature type="transmembrane region" description="Helical" evidence="1">
    <location>
        <begin position="183"/>
        <end position="205"/>
    </location>
</feature>
<name>A0A448Z0S5_9STRA</name>
<evidence type="ECO:0000256" key="1">
    <source>
        <dbReference type="SAM" id="Phobius"/>
    </source>
</evidence>